<proteinExistence type="predicted"/>
<dbReference type="InterPro" id="IPR000792">
    <property type="entry name" value="Tscrpt_reg_LuxR_C"/>
</dbReference>
<dbReference type="GO" id="GO:0003677">
    <property type="term" value="F:DNA binding"/>
    <property type="evidence" value="ECO:0007669"/>
    <property type="project" value="UniProtKB-KW"/>
</dbReference>
<keyword evidence="2" id="KW-0238">DNA-binding</keyword>
<dbReference type="PROSITE" id="PS50043">
    <property type="entry name" value="HTH_LUXR_2"/>
    <property type="match status" value="1"/>
</dbReference>
<comment type="caution">
    <text evidence="5">The sequence shown here is derived from an EMBL/GenBank/DDBJ whole genome shotgun (WGS) entry which is preliminary data.</text>
</comment>
<dbReference type="GO" id="GO:0006355">
    <property type="term" value="P:regulation of DNA-templated transcription"/>
    <property type="evidence" value="ECO:0007669"/>
    <property type="project" value="InterPro"/>
</dbReference>
<dbReference type="InterPro" id="IPR039420">
    <property type="entry name" value="WalR-like"/>
</dbReference>
<dbReference type="SMART" id="SM00421">
    <property type="entry name" value="HTH_LUXR"/>
    <property type="match status" value="1"/>
</dbReference>
<name>A0A918LK00_9PSEU</name>
<evidence type="ECO:0000256" key="2">
    <source>
        <dbReference type="ARBA" id="ARBA00023125"/>
    </source>
</evidence>
<dbReference type="EMBL" id="BMRB01000012">
    <property type="protein sequence ID" value="GGS60156.1"/>
    <property type="molecule type" value="Genomic_DNA"/>
</dbReference>
<evidence type="ECO:0000313" key="6">
    <source>
        <dbReference type="Proteomes" id="UP000660680"/>
    </source>
</evidence>
<reference evidence="5" key="1">
    <citation type="journal article" date="2014" name="Int. J. Syst. Evol. Microbiol.">
        <title>Complete genome sequence of Corynebacterium casei LMG S-19264T (=DSM 44701T), isolated from a smear-ripened cheese.</title>
        <authorList>
            <consortium name="US DOE Joint Genome Institute (JGI-PGF)"/>
            <person name="Walter F."/>
            <person name="Albersmeier A."/>
            <person name="Kalinowski J."/>
            <person name="Ruckert C."/>
        </authorList>
    </citation>
    <scope>NUCLEOTIDE SEQUENCE</scope>
    <source>
        <strain evidence="5">JCM 3276</strain>
    </source>
</reference>
<dbReference type="InterPro" id="IPR016032">
    <property type="entry name" value="Sig_transdc_resp-reg_C-effctor"/>
</dbReference>
<dbReference type="AlphaFoldDB" id="A0A918LK00"/>
<keyword evidence="1" id="KW-0805">Transcription regulation</keyword>
<evidence type="ECO:0000313" key="5">
    <source>
        <dbReference type="EMBL" id="GGS60156.1"/>
    </source>
</evidence>
<gene>
    <name evidence="5" type="ORF">GCM10010171_63860</name>
</gene>
<dbReference type="RefSeq" id="WP_189214354.1">
    <property type="nucleotide sequence ID" value="NZ_BMRB01000012.1"/>
</dbReference>
<dbReference type="PANTHER" id="PTHR43214">
    <property type="entry name" value="TWO-COMPONENT RESPONSE REGULATOR"/>
    <property type="match status" value="1"/>
</dbReference>
<protein>
    <recommendedName>
        <fullName evidence="4">HTH luxR-type domain-containing protein</fullName>
    </recommendedName>
</protein>
<dbReference type="Pfam" id="PF00196">
    <property type="entry name" value="GerE"/>
    <property type="match status" value="1"/>
</dbReference>
<organism evidence="5 6">
    <name type="scientific">Actinokineospora fastidiosa</name>
    <dbReference type="NCBI Taxonomy" id="1816"/>
    <lineage>
        <taxon>Bacteria</taxon>
        <taxon>Bacillati</taxon>
        <taxon>Actinomycetota</taxon>
        <taxon>Actinomycetes</taxon>
        <taxon>Pseudonocardiales</taxon>
        <taxon>Pseudonocardiaceae</taxon>
        <taxon>Actinokineospora</taxon>
    </lineage>
</organism>
<reference evidence="5" key="2">
    <citation type="submission" date="2020-09" db="EMBL/GenBank/DDBJ databases">
        <authorList>
            <person name="Sun Q."/>
            <person name="Ohkuma M."/>
        </authorList>
    </citation>
    <scope>NUCLEOTIDE SEQUENCE</scope>
    <source>
        <strain evidence="5">JCM 3276</strain>
    </source>
</reference>
<evidence type="ECO:0000259" key="4">
    <source>
        <dbReference type="PROSITE" id="PS50043"/>
    </source>
</evidence>
<dbReference type="CDD" id="cd06170">
    <property type="entry name" value="LuxR_C_like"/>
    <property type="match status" value="1"/>
</dbReference>
<dbReference type="InterPro" id="IPR036388">
    <property type="entry name" value="WH-like_DNA-bd_sf"/>
</dbReference>
<feature type="domain" description="HTH luxR-type" evidence="4">
    <location>
        <begin position="131"/>
        <end position="196"/>
    </location>
</feature>
<evidence type="ECO:0000256" key="1">
    <source>
        <dbReference type="ARBA" id="ARBA00023015"/>
    </source>
</evidence>
<accession>A0A918LK00</accession>
<dbReference type="Gene3D" id="1.10.10.10">
    <property type="entry name" value="Winged helix-like DNA-binding domain superfamily/Winged helix DNA-binding domain"/>
    <property type="match status" value="1"/>
</dbReference>
<dbReference type="SUPFAM" id="SSF46894">
    <property type="entry name" value="C-terminal effector domain of the bipartite response regulators"/>
    <property type="match status" value="1"/>
</dbReference>
<dbReference type="PANTHER" id="PTHR43214:SF24">
    <property type="entry name" value="TRANSCRIPTIONAL REGULATORY PROTEIN NARL-RELATED"/>
    <property type="match status" value="1"/>
</dbReference>
<sequence>MSVLALDPPVSRHTGVDALLATADREVLLMTSTAPAVRRVDQANLRRGVRYRVLAPDQARTATLQAPRLAALSVAGAATRTVPDVPADVVVIDRAVAILPDGVFRLPSVVTAVMGLFDRVWAAGTPLLADDLPDDGDLGPRERELLGLLCAGCTDETAAARLGVSVRTVRRMVADLMHRLGARSRFQAGVKAADRGWLSAAG</sequence>
<keyword evidence="3" id="KW-0804">Transcription</keyword>
<evidence type="ECO:0000256" key="3">
    <source>
        <dbReference type="ARBA" id="ARBA00023163"/>
    </source>
</evidence>
<dbReference type="PRINTS" id="PR00038">
    <property type="entry name" value="HTHLUXR"/>
</dbReference>
<keyword evidence="6" id="KW-1185">Reference proteome</keyword>
<dbReference type="Proteomes" id="UP000660680">
    <property type="component" value="Unassembled WGS sequence"/>
</dbReference>